<reference evidence="1" key="1">
    <citation type="submission" date="2021-05" db="EMBL/GenBank/DDBJ databases">
        <authorList>
            <person name="Alioto T."/>
            <person name="Alioto T."/>
            <person name="Gomez Garrido J."/>
        </authorList>
    </citation>
    <scope>NUCLEOTIDE SEQUENCE</scope>
</reference>
<name>A0A8D8BLK8_CULPI</name>
<evidence type="ECO:0000313" key="1">
    <source>
        <dbReference type="EMBL" id="CAG6477692.1"/>
    </source>
</evidence>
<dbReference type="EMBL" id="HBUE01295503">
    <property type="protein sequence ID" value="CAG6576208.1"/>
    <property type="molecule type" value="Transcribed_RNA"/>
</dbReference>
<dbReference type="EMBL" id="HBUE01189655">
    <property type="protein sequence ID" value="CAG6524525.1"/>
    <property type="molecule type" value="Transcribed_RNA"/>
</dbReference>
<proteinExistence type="predicted"/>
<organism evidence="1">
    <name type="scientific">Culex pipiens</name>
    <name type="common">House mosquito</name>
    <dbReference type="NCBI Taxonomy" id="7175"/>
    <lineage>
        <taxon>Eukaryota</taxon>
        <taxon>Metazoa</taxon>
        <taxon>Ecdysozoa</taxon>
        <taxon>Arthropoda</taxon>
        <taxon>Hexapoda</taxon>
        <taxon>Insecta</taxon>
        <taxon>Pterygota</taxon>
        <taxon>Neoptera</taxon>
        <taxon>Endopterygota</taxon>
        <taxon>Diptera</taxon>
        <taxon>Nematocera</taxon>
        <taxon>Culicoidea</taxon>
        <taxon>Culicidae</taxon>
        <taxon>Culicinae</taxon>
        <taxon>Culicini</taxon>
        <taxon>Culex</taxon>
        <taxon>Culex</taxon>
    </lineage>
</organism>
<dbReference type="AlphaFoldDB" id="A0A8D8BLK8"/>
<accession>A0A8D8BLK8</accession>
<protein>
    <submittedName>
        <fullName evidence="1">(northern house mosquito) hypothetical protein</fullName>
    </submittedName>
</protein>
<sequence>MASSRWIRSSFSMSTSFVAAELPSPVSLVVVALVVVVAGDEVSIFSRRSSRSSFSIGTASGVAVVSSPPPPLSDAADLISSAAFSFSTAGSVVSPEPLFGGTIFSATVDSASILPPPKNAPPDDRRRFFQN</sequence>
<dbReference type="EMBL" id="HBUE01081503">
    <property type="protein sequence ID" value="CAG6477692.1"/>
    <property type="molecule type" value="Transcribed_RNA"/>
</dbReference>